<gene>
    <name evidence="2" type="ORF">SAMN05443248_7149</name>
</gene>
<dbReference type="AlphaFoldDB" id="A0A1M5X9T3"/>
<dbReference type="RefSeq" id="WP_079605414.1">
    <property type="nucleotide sequence ID" value="NZ_LT670817.1"/>
</dbReference>
<dbReference type="EMBL" id="LT670817">
    <property type="protein sequence ID" value="SHH96422.1"/>
    <property type="molecule type" value="Genomic_DNA"/>
</dbReference>
<accession>A0A1M5X9T3</accession>
<evidence type="ECO:0000313" key="2">
    <source>
        <dbReference type="EMBL" id="SHH96422.1"/>
    </source>
</evidence>
<feature type="domain" description="DUF6894" evidence="1">
    <location>
        <begin position="3"/>
        <end position="65"/>
    </location>
</feature>
<dbReference type="InterPro" id="IPR054189">
    <property type="entry name" value="DUF6894"/>
</dbReference>
<dbReference type="OrthoDB" id="7863142at2"/>
<sequence length="70" mass="7662">MPRYYFHYRDGSSIFEDVVGEVFADASLAIQHATKIARELVRGGEPTNAAIVVVEGGQHLFEVPLGEQGD</sequence>
<proteinExistence type="predicted"/>
<dbReference type="Pfam" id="PF21834">
    <property type="entry name" value="DUF6894"/>
    <property type="match status" value="1"/>
</dbReference>
<protein>
    <recommendedName>
        <fullName evidence="1">DUF6894 domain-containing protein</fullName>
    </recommendedName>
</protein>
<organism evidence="2 3">
    <name type="scientific">Bradyrhizobium erythrophlei</name>
    <dbReference type="NCBI Taxonomy" id="1437360"/>
    <lineage>
        <taxon>Bacteria</taxon>
        <taxon>Pseudomonadati</taxon>
        <taxon>Pseudomonadota</taxon>
        <taxon>Alphaproteobacteria</taxon>
        <taxon>Hyphomicrobiales</taxon>
        <taxon>Nitrobacteraceae</taxon>
        <taxon>Bradyrhizobium</taxon>
    </lineage>
</organism>
<evidence type="ECO:0000259" key="1">
    <source>
        <dbReference type="Pfam" id="PF21834"/>
    </source>
</evidence>
<reference evidence="2 3" key="1">
    <citation type="submission" date="2016-11" db="EMBL/GenBank/DDBJ databases">
        <authorList>
            <person name="Jaros S."/>
            <person name="Januszkiewicz K."/>
            <person name="Wedrychowicz H."/>
        </authorList>
    </citation>
    <scope>NUCLEOTIDE SEQUENCE [LARGE SCALE GENOMIC DNA]</scope>
    <source>
        <strain evidence="2 3">GAS138</strain>
    </source>
</reference>
<name>A0A1M5X9T3_9BRAD</name>
<evidence type="ECO:0000313" key="3">
    <source>
        <dbReference type="Proteomes" id="UP000189796"/>
    </source>
</evidence>
<dbReference type="Proteomes" id="UP000189796">
    <property type="component" value="Chromosome I"/>
</dbReference>